<feature type="non-terminal residue" evidence="1">
    <location>
        <position position="36"/>
    </location>
</feature>
<reference evidence="1" key="1">
    <citation type="journal article" date="2014" name="Front. Microbiol.">
        <title>High frequency of phylogenetically diverse reductive dehalogenase-homologous genes in deep subseafloor sedimentary metagenomes.</title>
        <authorList>
            <person name="Kawai M."/>
            <person name="Futagami T."/>
            <person name="Toyoda A."/>
            <person name="Takaki Y."/>
            <person name="Nishi S."/>
            <person name="Hori S."/>
            <person name="Arai W."/>
            <person name="Tsubouchi T."/>
            <person name="Morono Y."/>
            <person name="Uchiyama I."/>
            <person name="Ito T."/>
            <person name="Fujiyama A."/>
            <person name="Inagaki F."/>
            <person name="Takami H."/>
        </authorList>
    </citation>
    <scope>NUCLEOTIDE SEQUENCE</scope>
    <source>
        <strain evidence="1">Expedition CK06-06</strain>
    </source>
</reference>
<accession>X0YQJ3</accession>
<evidence type="ECO:0000313" key="1">
    <source>
        <dbReference type="EMBL" id="GAG50713.1"/>
    </source>
</evidence>
<gene>
    <name evidence="1" type="ORF">S01H1_77397</name>
</gene>
<comment type="caution">
    <text evidence="1">The sequence shown here is derived from an EMBL/GenBank/DDBJ whole genome shotgun (WGS) entry which is preliminary data.</text>
</comment>
<sequence length="36" mass="3819">MSGKRLRQWVPIVAAAAVALPAPLLRLLEITGTAHP</sequence>
<dbReference type="EMBL" id="BARS01052008">
    <property type="protein sequence ID" value="GAG50713.1"/>
    <property type="molecule type" value="Genomic_DNA"/>
</dbReference>
<organism evidence="1">
    <name type="scientific">marine sediment metagenome</name>
    <dbReference type="NCBI Taxonomy" id="412755"/>
    <lineage>
        <taxon>unclassified sequences</taxon>
        <taxon>metagenomes</taxon>
        <taxon>ecological metagenomes</taxon>
    </lineage>
</organism>
<proteinExistence type="predicted"/>
<protein>
    <submittedName>
        <fullName evidence="1">Uncharacterized protein</fullName>
    </submittedName>
</protein>
<name>X0YQJ3_9ZZZZ</name>
<dbReference type="AlphaFoldDB" id="X0YQJ3"/>